<dbReference type="EMBL" id="LNZB01000056">
    <property type="protein sequence ID" value="KTD75668.1"/>
    <property type="molecule type" value="Genomic_DNA"/>
</dbReference>
<dbReference type="OrthoDB" id="9804751at2"/>
<dbReference type="RefSeq" id="WP_058481231.1">
    <property type="nucleotide sequence ID" value="NZ_CAAAIQ010000013.1"/>
</dbReference>
<reference evidence="2 3" key="1">
    <citation type="submission" date="2015-11" db="EMBL/GenBank/DDBJ databases">
        <title>Genomic analysis of 38 Legionella species identifies large and diverse effector repertoires.</title>
        <authorList>
            <person name="Burstein D."/>
            <person name="Amaro F."/>
            <person name="Zusman T."/>
            <person name="Lifshitz Z."/>
            <person name="Cohen O."/>
            <person name="Gilbert J.A."/>
            <person name="Pupko T."/>
            <person name="Shuman H.A."/>
            <person name="Segal G."/>
        </authorList>
    </citation>
    <scope>NUCLEOTIDE SEQUENCE [LARGE SCALE GENOMIC DNA]</scope>
    <source>
        <strain evidence="2 3">ATCC 51914</strain>
    </source>
</reference>
<dbReference type="PANTHER" id="PTHR33525">
    <property type="match status" value="1"/>
</dbReference>
<dbReference type="InterPro" id="IPR013976">
    <property type="entry name" value="HDOD"/>
</dbReference>
<dbReference type="Proteomes" id="UP000054729">
    <property type="component" value="Unassembled WGS sequence"/>
</dbReference>
<evidence type="ECO:0000313" key="2">
    <source>
        <dbReference type="EMBL" id="KTD75668.1"/>
    </source>
</evidence>
<feature type="domain" description="HDOD" evidence="1">
    <location>
        <begin position="177"/>
        <end position="362"/>
    </location>
</feature>
<accession>A0A0W1A2W9</accession>
<keyword evidence="3" id="KW-1185">Reference proteome</keyword>
<dbReference type="Pfam" id="PF08668">
    <property type="entry name" value="HDOD"/>
    <property type="match status" value="1"/>
</dbReference>
<dbReference type="PATRIC" id="fig|66969.6.peg.2817"/>
<dbReference type="AlphaFoldDB" id="A0A0W1A2W9"/>
<gene>
    <name evidence="2" type="ORF">Lwal_2606</name>
</gene>
<dbReference type="SUPFAM" id="SSF109604">
    <property type="entry name" value="HD-domain/PDEase-like"/>
    <property type="match status" value="1"/>
</dbReference>
<sequence>MIIKRPIFNQQLQCVAFEILSYQQLVQSPELVPIIQELVSHSDDQLPLFIPFTLKALLEQLSEPINNPIILKLYAEDIGSTLPISDIQDSSFSIALLINTPQQLSWLNFADYIGLTEHLMSQADVSKIVQYSKAKQRKVMAYGLGQPINFDKCKAMSMDYFCGDFLFKPIVDDSKDIAANKLNLLHLIQVLQQEDSDLGKISHIIQSDPLLSFQLLRVANSVAFSCGQTIESIDHAVARLGLVNLRKWVMFFSLKNISDKPQEILESGLIRAHMAEEIAKVSSGLVCQSAYTAGLLSILDCLLNKPMTELLDQITIADEIKTALIDQTGPLGNLISLVIAYEAGKWEEVAQQQINGLDLSKLYIDSLAFVSNSSKEMKE</sequence>
<dbReference type="Gene3D" id="1.10.3210.10">
    <property type="entry name" value="Hypothetical protein af1432"/>
    <property type="match status" value="1"/>
</dbReference>
<dbReference type="STRING" id="66969.Lwal_2606"/>
<dbReference type="PROSITE" id="PS51833">
    <property type="entry name" value="HDOD"/>
    <property type="match status" value="1"/>
</dbReference>
<name>A0A0W1A2W9_9GAMM</name>
<evidence type="ECO:0000313" key="3">
    <source>
        <dbReference type="Proteomes" id="UP000054729"/>
    </source>
</evidence>
<protein>
    <submittedName>
        <fullName evidence="2">Signal transduction protein</fullName>
    </submittedName>
</protein>
<dbReference type="InterPro" id="IPR052340">
    <property type="entry name" value="RNase_Y/CdgJ"/>
</dbReference>
<organism evidence="2 3">
    <name type="scientific">Legionella waltersii</name>
    <dbReference type="NCBI Taxonomy" id="66969"/>
    <lineage>
        <taxon>Bacteria</taxon>
        <taxon>Pseudomonadati</taxon>
        <taxon>Pseudomonadota</taxon>
        <taxon>Gammaproteobacteria</taxon>
        <taxon>Legionellales</taxon>
        <taxon>Legionellaceae</taxon>
        <taxon>Legionella</taxon>
    </lineage>
</organism>
<proteinExistence type="predicted"/>
<comment type="caution">
    <text evidence="2">The sequence shown here is derived from an EMBL/GenBank/DDBJ whole genome shotgun (WGS) entry which is preliminary data.</text>
</comment>
<evidence type="ECO:0000259" key="1">
    <source>
        <dbReference type="PROSITE" id="PS51833"/>
    </source>
</evidence>
<dbReference type="PANTHER" id="PTHR33525:SF4">
    <property type="entry name" value="CYCLIC DI-GMP PHOSPHODIESTERASE CDGJ"/>
    <property type="match status" value="1"/>
</dbReference>